<dbReference type="PROSITE" id="PS00474">
    <property type="entry name" value="RIBOSOMAL_L3"/>
    <property type="match status" value="1"/>
</dbReference>
<dbReference type="AlphaFoldDB" id="A0A257LV12"/>
<dbReference type="NCBIfam" id="TIGR03625">
    <property type="entry name" value="L3_bact"/>
    <property type="match status" value="1"/>
</dbReference>
<evidence type="ECO:0000313" key="11">
    <source>
        <dbReference type="Proteomes" id="UP000216312"/>
    </source>
</evidence>
<keyword evidence="2 7" id="KW-0699">rRNA-binding</keyword>
<dbReference type="GO" id="GO:0006412">
    <property type="term" value="P:translation"/>
    <property type="evidence" value="ECO:0007669"/>
    <property type="project" value="UniProtKB-UniRule"/>
</dbReference>
<protein>
    <recommendedName>
        <fullName evidence="6 7">Large ribosomal subunit protein uL3</fullName>
    </recommendedName>
</protein>
<dbReference type="Pfam" id="PF00297">
    <property type="entry name" value="Ribosomal_L3"/>
    <property type="match status" value="1"/>
</dbReference>
<comment type="function">
    <text evidence="7 9">One of the primary rRNA binding proteins, it binds directly near the 3'-end of the 23S rRNA, where it nucleates assembly of the 50S subunit.</text>
</comment>
<dbReference type="GO" id="GO:0022625">
    <property type="term" value="C:cytosolic large ribosomal subunit"/>
    <property type="evidence" value="ECO:0007669"/>
    <property type="project" value="TreeGrafter"/>
</dbReference>
<comment type="similarity">
    <text evidence="1 7 8">Belongs to the universal ribosomal protein uL3 family.</text>
</comment>
<evidence type="ECO:0000256" key="3">
    <source>
        <dbReference type="ARBA" id="ARBA00022884"/>
    </source>
</evidence>
<keyword evidence="5 7" id="KW-0687">Ribonucleoprotein</keyword>
<gene>
    <name evidence="7" type="primary">rplC</name>
    <name evidence="10" type="ORF">CGW93_00320</name>
</gene>
<evidence type="ECO:0000256" key="2">
    <source>
        <dbReference type="ARBA" id="ARBA00022730"/>
    </source>
</evidence>
<accession>A0A257LV12</accession>
<dbReference type="InterPro" id="IPR019927">
    <property type="entry name" value="Ribosomal_uL3_bac/org-type"/>
</dbReference>
<evidence type="ECO:0000256" key="8">
    <source>
        <dbReference type="RuleBase" id="RU003905"/>
    </source>
</evidence>
<keyword evidence="4 7" id="KW-0689">Ribosomal protein</keyword>
<name>A0A257LV12_UNCW3</name>
<evidence type="ECO:0000313" key="10">
    <source>
        <dbReference type="EMBL" id="OYV03513.1"/>
    </source>
</evidence>
<dbReference type="Gene3D" id="2.40.30.10">
    <property type="entry name" value="Translation factors"/>
    <property type="match status" value="2"/>
</dbReference>
<evidence type="ECO:0000256" key="7">
    <source>
        <dbReference type="HAMAP-Rule" id="MF_01325"/>
    </source>
</evidence>
<sequence length="218" mass="23680">MVGLIGKKMGMLQLFHETGEIVPVTIIEAGPCPVIDIRTKEKHGYRAVVLGFGIKRSPNKPYAGIFQRINRIRPDAPDIPPTQVLREIRDFNGDVKIGDLIDVSIFKPGMKVDVTGYTKGRGFAGVMKRYGFAGGPDSHGSKFHRRLGSIGTSKTPGRILKGKKMPGRYGCDKQTVLGLEVVKVDKERNLLFVKGSVPGPRGGYLIIRSHKGGEGDGG</sequence>
<dbReference type="InterPro" id="IPR000597">
    <property type="entry name" value="Ribosomal_uL3"/>
</dbReference>
<evidence type="ECO:0000256" key="6">
    <source>
        <dbReference type="ARBA" id="ARBA00035243"/>
    </source>
</evidence>
<comment type="subunit">
    <text evidence="7 9">Part of the 50S ribosomal subunit. Forms a cluster with proteins L14 and L19.</text>
</comment>
<keyword evidence="3 7" id="KW-0694">RNA-binding</keyword>
<comment type="caution">
    <text evidence="10">The sequence shown here is derived from an EMBL/GenBank/DDBJ whole genome shotgun (WGS) entry which is preliminary data.</text>
</comment>
<evidence type="ECO:0000256" key="9">
    <source>
        <dbReference type="RuleBase" id="RU003906"/>
    </source>
</evidence>
<dbReference type="Proteomes" id="UP000216312">
    <property type="component" value="Unassembled WGS sequence"/>
</dbReference>
<dbReference type="FunFam" id="2.40.30.10:FF:000004">
    <property type="entry name" value="50S ribosomal protein L3"/>
    <property type="match status" value="1"/>
</dbReference>
<dbReference type="GO" id="GO:0019843">
    <property type="term" value="F:rRNA binding"/>
    <property type="evidence" value="ECO:0007669"/>
    <property type="project" value="UniProtKB-UniRule"/>
</dbReference>
<dbReference type="InterPro" id="IPR019926">
    <property type="entry name" value="Ribosomal_uL3_CS"/>
</dbReference>
<dbReference type="EMBL" id="NMUJ01000003">
    <property type="protein sequence ID" value="OYV03513.1"/>
    <property type="molecule type" value="Genomic_DNA"/>
</dbReference>
<evidence type="ECO:0000256" key="5">
    <source>
        <dbReference type="ARBA" id="ARBA00023274"/>
    </source>
</evidence>
<dbReference type="InterPro" id="IPR009000">
    <property type="entry name" value="Transl_B-barrel_sf"/>
</dbReference>
<dbReference type="SUPFAM" id="SSF50447">
    <property type="entry name" value="Translation proteins"/>
    <property type="match status" value="1"/>
</dbReference>
<reference evidence="11" key="1">
    <citation type="submission" date="2017-07" db="EMBL/GenBank/DDBJ databases">
        <title>Novel pathways for hydrocarbon cycling and metabolic interdependencies in hydrothermal sediment communities.</title>
        <authorList>
            <person name="Dombrowski N."/>
            <person name="Seitz K."/>
            <person name="Teske A."/>
            <person name="Baker B."/>
        </authorList>
    </citation>
    <scope>NUCLEOTIDE SEQUENCE [LARGE SCALE GENOMIC DNA]</scope>
</reference>
<organism evidence="10 11">
    <name type="scientific">candidate division WOR-3 bacterium 4484_18</name>
    <dbReference type="NCBI Taxonomy" id="2020626"/>
    <lineage>
        <taxon>Bacteria</taxon>
        <taxon>Bacteria division WOR-3</taxon>
    </lineage>
</organism>
<dbReference type="GO" id="GO:0003735">
    <property type="term" value="F:structural constituent of ribosome"/>
    <property type="evidence" value="ECO:0007669"/>
    <property type="project" value="UniProtKB-UniRule"/>
</dbReference>
<evidence type="ECO:0000256" key="1">
    <source>
        <dbReference type="ARBA" id="ARBA00006540"/>
    </source>
</evidence>
<proteinExistence type="inferred from homology"/>
<dbReference type="HAMAP" id="MF_01325_B">
    <property type="entry name" value="Ribosomal_uL3_B"/>
    <property type="match status" value="1"/>
</dbReference>
<dbReference type="PANTHER" id="PTHR11229:SF16">
    <property type="entry name" value="LARGE RIBOSOMAL SUBUNIT PROTEIN UL3C"/>
    <property type="match status" value="1"/>
</dbReference>
<dbReference type="PANTHER" id="PTHR11229">
    <property type="entry name" value="50S RIBOSOMAL PROTEIN L3"/>
    <property type="match status" value="1"/>
</dbReference>
<evidence type="ECO:0000256" key="4">
    <source>
        <dbReference type="ARBA" id="ARBA00022980"/>
    </source>
</evidence>